<dbReference type="InterPro" id="IPR000073">
    <property type="entry name" value="AB_hydrolase_1"/>
</dbReference>
<comment type="catalytic activity">
    <reaction evidence="1 8 9">
        <text>Release of N-terminal proline from a peptide.</text>
        <dbReference type="EC" id="3.4.11.5"/>
    </reaction>
</comment>
<dbReference type="SUPFAM" id="SSF53474">
    <property type="entry name" value="alpha/beta-Hydrolases"/>
    <property type="match status" value="1"/>
</dbReference>
<protein>
    <recommendedName>
        <fullName evidence="8 9">Proline iminopeptidase</fullName>
        <shortName evidence="8">PIP</shortName>
        <ecNumber evidence="8 9">3.4.11.5</ecNumber>
    </recommendedName>
    <alternativeName>
        <fullName evidence="8">Prolyl aminopeptidase</fullName>
    </alternativeName>
</protein>
<evidence type="ECO:0000256" key="3">
    <source>
        <dbReference type="ARBA" id="ARBA00010088"/>
    </source>
</evidence>
<dbReference type="GO" id="GO:0004177">
    <property type="term" value="F:aminopeptidase activity"/>
    <property type="evidence" value="ECO:0007669"/>
    <property type="project" value="UniProtKB-KW"/>
</dbReference>
<comment type="caution">
    <text evidence="11">The sequence shown here is derived from an EMBL/GenBank/DDBJ whole genome shotgun (WGS) entry which is preliminary data.</text>
</comment>
<dbReference type="PIRSF" id="PIRSF006431">
    <property type="entry name" value="Pept_S33"/>
    <property type="match status" value="1"/>
</dbReference>
<comment type="similarity">
    <text evidence="3 8 9">Belongs to the peptidase S33 family.</text>
</comment>
<dbReference type="InterPro" id="IPR029058">
    <property type="entry name" value="AB_hydrolase_fold"/>
</dbReference>
<keyword evidence="12" id="KW-1185">Reference proteome</keyword>
<gene>
    <name evidence="11" type="primary">pip</name>
    <name evidence="11" type="ORF">GCM10009786_24310</name>
</gene>
<evidence type="ECO:0000256" key="4">
    <source>
        <dbReference type="ARBA" id="ARBA00022438"/>
    </source>
</evidence>
<evidence type="ECO:0000256" key="6">
    <source>
        <dbReference type="ARBA" id="ARBA00022670"/>
    </source>
</evidence>
<evidence type="ECO:0000259" key="10">
    <source>
        <dbReference type="Pfam" id="PF00561"/>
    </source>
</evidence>
<dbReference type="Proteomes" id="UP001501084">
    <property type="component" value="Unassembled WGS sequence"/>
</dbReference>
<keyword evidence="5 8" id="KW-0963">Cytoplasm</keyword>
<dbReference type="NCBIfam" id="TIGR01249">
    <property type="entry name" value="pro_imino_pep_1"/>
    <property type="match status" value="1"/>
</dbReference>
<dbReference type="EMBL" id="BAAAOP010000012">
    <property type="protein sequence ID" value="GAA2189778.1"/>
    <property type="molecule type" value="Genomic_DNA"/>
</dbReference>
<comment type="subcellular location">
    <subcellularLocation>
        <location evidence="2 8">Cytoplasm</location>
    </subcellularLocation>
</comment>
<accession>A0ABN3B989</accession>
<evidence type="ECO:0000313" key="11">
    <source>
        <dbReference type="EMBL" id="GAA2189778.1"/>
    </source>
</evidence>
<evidence type="ECO:0000256" key="5">
    <source>
        <dbReference type="ARBA" id="ARBA00022490"/>
    </source>
</evidence>
<keyword evidence="4 8" id="KW-0031">Aminopeptidase</keyword>
<feature type="domain" description="AB hydrolase-1" evidence="10">
    <location>
        <begin position="39"/>
        <end position="307"/>
    </location>
</feature>
<name>A0ABN3B989_9MICO</name>
<evidence type="ECO:0000256" key="8">
    <source>
        <dbReference type="PIRNR" id="PIRNR006431"/>
    </source>
</evidence>
<proteinExistence type="inferred from homology"/>
<dbReference type="RefSeq" id="WP_346058459.1">
    <property type="nucleotide sequence ID" value="NZ_BAAAOP010000012.1"/>
</dbReference>
<evidence type="ECO:0000256" key="2">
    <source>
        <dbReference type="ARBA" id="ARBA00004496"/>
    </source>
</evidence>
<dbReference type="EC" id="3.4.11.5" evidence="8 9"/>
<evidence type="ECO:0000313" key="12">
    <source>
        <dbReference type="Proteomes" id="UP001501084"/>
    </source>
</evidence>
<keyword evidence="6 8" id="KW-0645">Protease</keyword>
<organism evidence="11 12">
    <name type="scientific">Leucobacter alluvii</name>
    <dbReference type="NCBI Taxonomy" id="340321"/>
    <lineage>
        <taxon>Bacteria</taxon>
        <taxon>Bacillati</taxon>
        <taxon>Actinomycetota</taxon>
        <taxon>Actinomycetes</taxon>
        <taxon>Micrococcales</taxon>
        <taxon>Microbacteriaceae</taxon>
        <taxon>Leucobacter</taxon>
    </lineage>
</organism>
<keyword evidence="7 8" id="KW-0378">Hydrolase</keyword>
<sequence length="325" mass="36159">MTESLRELYPTIEPYAHGMLDVGDGHSVYWETCGNPDGKPVVFLHGGPGGGCAPDHRRYFDPERYRIVLFDQRGCGRSVPHASAPDADLSSNTTWHLVADIERLRESLDIEQWQVFGGSWGSTLALAYAQTHAERVTELVLRGIFTLRKSEIRWFYQDGASHLFPDVWEEYLSVIPEAERGDLVAAYHRRLFDEDPAVHVPAGLAWTVWENSTIRLIPDLAGIAKVREDAASAVAFARIENHYFSNAGWLDEGQLIRDAAARLAGIPGVIVQGRYDACTPPETAWDLHRAWPEARFEMIPDAGHAASEPGIVDALVRATDRFATA</sequence>
<dbReference type="PANTHER" id="PTHR43722">
    <property type="entry name" value="PROLINE IMINOPEPTIDASE"/>
    <property type="match status" value="1"/>
</dbReference>
<evidence type="ECO:0000256" key="9">
    <source>
        <dbReference type="RuleBase" id="RU003421"/>
    </source>
</evidence>
<dbReference type="PRINTS" id="PR00111">
    <property type="entry name" value="ABHYDROLASE"/>
</dbReference>
<evidence type="ECO:0000256" key="1">
    <source>
        <dbReference type="ARBA" id="ARBA00001585"/>
    </source>
</evidence>
<dbReference type="InterPro" id="IPR002410">
    <property type="entry name" value="Peptidase_S33"/>
</dbReference>
<dbReference type="InterPro" id="IPR005944">
    <property type="entry name" value="Pro_iminopeptidase"/>
</dbReference>
<evidence type="ECO:0000256" key="7">
    <source>
        <dbReference type="ARBA" id="ARBA00022801"/>
    </source>
</evidence>
<dbReference type="PRINTS" id="PR00793">
    <property type="entry name" value="PROAMNOPTASE"/>
</dbReference>
<dbReference type="PANTHER" id="PTHR43722:SF1">
    <property type="entry name" value="PROLINE IMINOPEPTIDASE"/>
    <property type="match status" value="1"/>
</dbReference>
<reference evidence="11 12" key="1">
    <citation type="journal article" date="2019" name="Int. J. Syst. Evol. Microbiol.">
        <title>The Global Catalogue of Microorganisms (GCM) 10K type strain sequencing project: providing services to taxonomists for standard genome sequencing and annotation.</title>
        <authorList>
            <consortium name="The Broad Institute Genomics Platform"/>
            <consortium name="The Broad Institute Genome Sequencing Center for Infectious Disease"/>
            <person name="Wu L."/>
            <person name="Ma J."/>
        </authorList>
    </citation>
    <scope>NUCLEOTIDE SEQUENCE [LARGE SCALE GENOMIC DNA]</scope>
    <source>
        <strain evidence="11 12">JCM 14919</strain>
    </source>
</reference>
<dbReference type="Gene3D" id="3.40.50.1820">
    <property type="entry name" value="alpha/beta hydrolase"/>
    <property type="match status" value="1"/>
</dbReference>
<dbReference type="Pfam" id="PF00561">
    <property type="entry name" value="Abhydrolase_1"/>
    <property type="match status" value="1"/>
</dbReference>